<comment type="caution">
    <text evidence="8">The sequence shown here is derived from an EMBL/GenBank/DDBJ whole genome shotgun (WGS) entry which is preliminary data.</text>
</comment>
<evidence type="ECO:0000256" key="2">
    <source>
        <dbReference type="ARBA" id="ARBA00022475"/>
    </source>
</evidence>
<dbReference type="OrthoDB" id="5292592at2"/>
<feature type="transmembrane region" description="Helical" evidence="6">
    <location>
        <begin position="740"/>
        <end position="758"/>
    </location>
</feature>
<gene>
    <name evidence="8" type="ORF">DU000_05615</name>
</gene>
<evidence type="ECO:0000256" key="3">
    <source>
        <dbReference type="ARBA" id="ARBA00022692"/>
    </source>
</evidence>
<proteinExistence type="predicted"/>
<dbReference type="InterPro" id="IPR038766">
    <property type="entry name" value="Membrane_comp_ABC_pdt"/>
</dbReference>
<evidence type="ECO:0000313" key="8">
    <source>
        <dbReference type="EMBL" id="RCS58300.1"/>
    </source>
</evidence>
<accession>A0A368L575</accession>
<evidence type="ECO:0000256" key="5">
    <source>
        <dbReference type="ARBA" id="ARBA00023136"/>
    </source>
</evidence>
<dbReference type="GO" id="GO:0005886">
    <property type="term" value="C:plasma membrane"/>
    <property type="evidence" value="ECO:0007669"/>
    <property type="project" value="UniProtKB-SubCell"/>
</dbReference>
<keyword evidence="9" id="KW-1185">Reference proteome</keyword>
<evidence type="ECO:0000256" key="4">
    <source>
        <dbReference type="ARBA" id="ARBA00022989"/>
    </source>
</evidence>
<feature type="transmembrane region" description="Helical" evidence="6">
    <location>
        <begin position="371"/>
        <end position="394"/>
    </location>
</feature>
<comment type="subcellular location">
    <subcellularLocation>
        <location evidence="1">Cell membrane</location>
        <topology evidence="1">Multi-pass membrane protein</topology>
    </subcellularLocation>
</comment>
<evidence type="ECO:0000313" key="9">
    <source>
        <dbReference type="Proteomes" id="UP000252357"/>
    </source>
</evidence>
<sequence length="862" mass="94098">MAMMHSFNLALRMLWRDWRAGELTLLLSAVVVAMAALSSVGLLTDRLQRGLARDATQLVGADLVISGDRPLNPDWAIQAQAAHLRSLQSVGFPSMAQVPGPDTENASGTSYPRSKLVSLFATEVGYPLRGQLKVADGSTERLIDPSKEPIQRGEVWVDAVLLRSLNLAVGQSLQLGEQQFLIRHEIRYEGPRGAGFANFAPRVLMRFEDLPKTGLLQLGSRATWRLWLAHQDSNESQGHLLALKQQIERALERGQRLETLENGRPEMRNALERAEQFLGLVATLAALLAALAIALGAQRFMQRHWDACAVMRCLGLSQQALAQILLLEFATIGCLGGGLGSMLGWGIQAALVSLTATLWQTSLPAPSLWPFVQAWLGGALLLLGFALPALLRLWQISPLAVLRRALPNRSARVGLAWLIAILLASGLVWSYAGQLKLAGIVLGAFLGGLGLFALVGLFVMQLIRYISARRLSGQPALSAFQRALNSIARRRQETALQIAALGMGLLALLLLGMTRTDLLDAWRAATPTDAPNRFVINLQNDQLDAFSAALRELGQRQQVNLAAPRYNPMIRGRLVTLNQQPILPEDYRSERAQRLVDREFNLSYSATLPQHNQLVAGKWFDPSAPQAELSIETGIAQTLGLKLGDTLGFDIAGTVVEARITSIRKLRWDSMQVNFFVIMPPHLLAEQPQSHLSAFYVPAPLANAVDNLVQLFPNITLIDTGAIARQVEEVLRKVTQAVELLFLFALAAGVLVLYAALLSSRDQRLQEVALLRTLGARQRHLQVEQYWEQAITGGLAGLIAATLAQGAGWALAHVVFEFAWQFKPWVWLIGGAGGALCGIGAGWLALRGIVSTPPLLTLRTMN</sequence>
<dbReference type="Pfam" id="PF02687">
    <property type="entry name" value="FtsX"/>
    <property type="match status" value="2"/>
</dbReference>
<feature type="transmembrane region" description="Helical" evidence="6">
    <location>
        <begin position="494"/>
        <end position="513"/>
    </location>
</feature>
<feature type="domain" description="ABC3 transporter permease C-terminal" evidence="7">
    <location>
        <begin position="280"/>
        <end position="397"/>
    </location>
</feature>
<feature type="transmembrane region" description="Helical" evidence="6">
    <location>
        <begin position="324"/>
        <end position="351"/>
    </location>
</feature>
<feature type="transmembrane region" description="Helical" evidence="6">
    <location>
        <begin position="277"/>
        <end position="297"/>
    </location>
</feature>
<dbReference type="EMBL" id="QPGB01000002">
    <property type="protein sequence ID" value="RCS58300.1"/>
    <property type="molecule type" value="Genomic_DNA"/>
</dbReference>
<dbReference type="PANTHER" id="PTHR30287">
    <property type="entry name" value="MEMBRANE COMPONENT OF PREDICTED ABC SUPERFAMILY METABOLITE UPTAKE TRANSPORTER"/>
    <property type="match status" value="1"/>
</dbReference>
<organism evidence="8 9">
    <name type="scientific">Parvibium lacunae</name>
    <dbReference type="NCBI Taxonomy" id="1888893"/>
    <lineage>
        <taxon>Bacteria</taxon>
        <taxon>Pseudomonadati</taxon>
        <taxon>Pseudomonadota</taxon>
        <taxon>Betaproteobacteria</taxon>
        <taxon>Burkholderiales</taxon>
        <taxon>Alcaligenaceae</taxon>
        <taxon>Parvibium</taxon>
    </lineage>
</organism>
<feature type="transmembrane region" description="Helical" evidence="6">
    <location>
        <begin position="415"/>
        <end position="432"/>
    </location>
</feature>
<dbReference type="InterPro" id="IPR003838">
    <property type="entry name" value="ABC3_permease_C"/>
</dbReference>
<feature type="transmembrane region" description="Helical" evidence="6">
    <location>
        <begin position="438"/>
        <end position="460"/>
    </location>
</feature>
<evidence type="ECO:0000256" key="1">
    <source>
        <dbReference type="ARBA" id="ARBA00004651"/>
    </source>
</evidence>
<feature type="transmembrane region" description="Helical" evidence="6">
    <location>
        <begin position="824"/>
        <end position="846"/>
    </location>
</feature>
<dbReference type="AlphaFoldDB" id="A0A368L575"/>
<dbReference type="RefSeq" id="WP_114402382.1">
    <property type="nucleotide sequence ID" value="NZ_QPGB01000002.1"/>
</dbReference>
<dbReference type="Proteomes" id="UP000252357">
    <property type="component" value="Unassembled WGS sequence"/>
</dbReference>
<evidence type="ECO:0000256" key="6">
    <source>
        <dbReference type="SAM" id="Phobius"/>
    </source>
</evidence>
<dbReference type="PANTHER" id="PTHR30287:SF1">
    <property type="entry name" value="INNER MEMBRANE PROTEIN"/>
    <property type="match status" value="1"/>
</dbReference>
<reference evidence="8 9" key="1">
    <citation type="journal article" date="2018" name="Int. J. Syst. Evol. Microbiol.">
        <title>Parvibium lacunae gen. nov., sp. nov., a new member of the family Alcaligenaceae isolated from a freshwater pond.</title>
        <authorList>
            <person name="Chen W.M."/>
            <person name="Xie P.B."/>
            <person name="Hsu M.Y."/>
            <person name="Sheu S.Y."/>
        </authorList>
    </citation>
    <scope>NUCLEOTIDE SEQUENCE [LARGE SCALE GENOMIC DNA]</scope>
    <source>
        <strain evidence="8 9">KMB9</strain>
    </source>
</reference>
<feature type="transmembrane region" description="Helical" evidence="6">
    <location>
        <begin position="790"/>
        <end position="812"/>
    </location>
</feature>
<keyword evidence="3 6" id="KW-0812">Transmembrane</keyword>
<evidence type="ECO:0000259" key="7">
    <source>
        <dbReference type="Pfam" id="PF02687"/>
    </source>
</evidence>
<feature type="domain" description="ABC3 transporter permease C-terminal" evidence="7">
    <location>
        <begin position="741"/>
        <end position="854"/>
    </location>
</feature>
<keyword evidence="5 6" id="KW-0472">Membrane</keyword>
<keyword evidence="4 6" id="KW-1133">Transmembrane helix</keyword>
<name>A0A368L575_9BURK</name>
<keyword evidence="2" id="KW-1003">Cell membrane</keyword>
<protein>
    <submittedName>
        <fullName evidence="8">ABC transporter permease</fullName>
    </submittedName>
</protein>